<comment type="caution">
    <text evidence="2">The sequence shown here is derived from an EMBL/GenBank/DDBJ whole genome shotgun (WGS) entry which is preliminary data.</text>
</comment>
<dbReference type="EMBL" id="PTIX01000010">
    <property type="protein sequence ID" value="PPK66415.1"/>
    <property type="molecule type" value="Genomic_DNA"/>
</dbReference>
<evidence type="ECO:0000313" key="3">
    <source>
        <dbReference type="Proteomes" id="UP000239203"/>
    </source>
</evidence>
<name>A0A2S6GMG3_9PSEU</name>
<accession>A0A2S6GMG3</accession>
<proteinExistence type="predicted"/>
<gene>
    <name evidence="2" type="ORF">CLV40_110119</name>
</gene>
<organism evidence="2 3">
    <name type="scientific">Actinokineospora auranticolor</name>
    <dbReference type="NCBI Taxonomy" id="155976"/>
    <lineage>
        <taxon>Bacteria</taxon>
        <taxon>Bacillati</taxon>
        <taxon>Actinomycetota</taxon>
        <taxon>Actinomycetes</taxon>
        <taxon>Pseudonocardiales</taxon>
        <taxon>Pseudonocardiaceae</taxon>
        <taxon>Actinokineospora</taxon>
    </lineage>
</organism>
<feature type="region of interest" description="Disordered" evidence="1">
    <location>
        <begin position="86"/>
        <end position="115"/>
    </location>
</feature>
<sequence>MHGGCALAAEASRATRWSRDGTPVLLPTLGGDIVRAATERGVLVGASGAGAKILVRWNRDDTLTRLSGINGRHPRHDKTYRSVAVSPSVVPRCHRSAPPGSRVRHSHTGPRRPTIPAVWITPM</sequence>
<dbReference type="AlphaFoldDB" id="A0A2S6GMG3"/>
<evidence type="ECO:0000256" key="1">
    <source>
        <dbReference type="SAM" id="MobiDB-lite"/>
    </source>
</evidence>
<protein>
    <submittedName>
        <fullName evidence="2">Uncharacterized protein</fullName>
    </submittedName>
</protein>
<evidence type="ECO:0000313" key="2">
    <source>
        <dbReference type="EMBL" id="PPK66415.1"/>
    </source>
</evidence>
<keyword evidence="3" id="KW-1185">Reference proteome</keyword>
<dbReference type="Proteomes" id="UP000239203">
    <property type="component" value="Unassembled WGS sequence"/>
</dbReference>
<reference evidence="2 3" key="1">
    <citation type="submission" date="2018-02" db="EMBL/GenBank/DDBJ databases">
        <title>Genomic Encyclopedia of Archaeal and Bacterial Type Strains, Phase II (KMG-II): from individual species to whole genera.</title>
        <authorList>
            <person name="Goeker M."/>
        </authorList>
    </citation>
    <scope>NUCLEOTIDE SEQUENCE [LARGE SCALE GENOMIC DNA]</scope>
    <source>
        <strain evidence="2 3">YU 961-1</strain>
    </source>
</reference>